<evidence type="ECO:0000256" key="1">
    <source>
        <dbReference type="SAM" id="Phobius"/>
    </source>
</evidence>
<accession>A0ABY5NVF2</accession>
<keyword evidence="1" id="KW-0472">Membrane</keyword>
<evidence type="ECO:0000313" key="3">
    <source>
        <dbReference type="Proteomes" id="UP001317001"/>
    </source>
</evidence>
<evidence type="ECO:0000313" key="2">
    <source>
        <dbReference type="EMBL" id="UUV22567.1"/>
    </source>
</evidence>
<protein>
    <submittedName>
        <fullName evidence="2">Uncharacterized protein</fullName>
    </submittedName>
</protein>
<sequence length="96" mass="10702">MRNFPQKLTIYYVFGIVLTIIGIIGLILFVSSSGMNDQMTGMYASMLLIPALIIIVIDRICVQKFGTKKVNKSSLYILAGLFLLYILNTIRLVLVG</sequence>
<keyword evidence="1" id="KW-0812">Transmembrane</keyword>
<name>A0ABY5NVF2_9FLAO</name>
<dbReference type="RefSeq" id="WP_257500482.1">
    <property type="nucleotide sequence ID" value="NZ_CP102382.1"/>
</dbReference>
<gene>
    <name evidence="2" type="ORF">NPX36_05870</name>
</gene>
<organism evidence="2 3">
    <name type="scientific">Paenimyroides aestuarii</name>
    <dbReference type="NCBI Taxonomy" id="2968490"/>
    <lineage>
        <taxon>Bacteria</taxon>
        <taxon>Pseudomonadati</taxon>
        <taxon>Bacteroidota</taxon>
        <taxon>Flavobacteriia</taxon>
        <taxon>Flavobacteriales</taxon>
        <taxon>Flavobacteriaceae</taxon>
        <taxon>Paenimyroides</taxon>
    </lineage>
</organism>
<keyword evidence="3" id="KW-1185">Reference proteome</keyword>
<feature type="transmembrane region" description="Helical" evidence="1">
    <location>
        <begin position="74"/>
        <end position="94"/>
    </location>
</feature>
<dbReference type="EMBL" id="CP102382">
    <property type="protein sequence ID" value="UUV22567.1"/>
    <property type="molecule type" value="Genomic_DNA"/>
</dbReference>
<feature type="transmembrane region" description="Helical" evidence="1">
    <location>
        <begin position="9"/>
        <end position="30"/>
    </location>
</feature>
<proteinExistence type="predicted"/>
<feature type="transmembrane region" description="Helical" evidence="1">
    <location>
        <begin position="42"/>
        <end position="62"/>
    </location>
</feature>
<keyword evidence="1" id="KW-1133">Transmembrane helix</keyword>
<dbReference type="Proteomes" id="UP001317001">
    <property type="component" value="Chromosome"/>
</dbReference>
<reference evidence="2 3" key="1">
    <citation type="submission" date="2022-08" db="EMBL/GenBank/DDBJ databases">
        <title>Myroides zhujiangensis sp. nov., a novel bacterium isolated from sediment in the Pearl River Estuary.</title>
        <authorList>
            <person name="Cui L."/>
        </authorList>
    </citation>
    <scope>NUCLEOTIDE SEQUENCE [LARGE SCALE GENOMIC DNA]</scope>
    <source>
        <strain evidence="2 3">SCSIO 72103</strain>
    </source>
</reference>